<dbReference type="InterPro" id="IPR011008">
    <property type="entry name" value="Dimeric_a/b-barrel"/>
</dbReference>
<dbReference type="PANTHER" id="PTHR33336">
    <property type="entry name" value="QUINOL MONOOXYGENASE YGIN-RELATED"/>
    <property type="match status" value="1"/>
</dbReference>
<dbReference type="InterPro" id="IPR050744">
    <property type="entry name" value="AI-2_Isomerase_LsrG"/>
</dbReference>
<evidence type="ECO:0000313" key="2">
    <source>
        <dbReference type="EMBL" id="OQS36500.1"/>
    </source>
</evidence>
<gene>
    <name evidence="2" type="ORF">B0T45_15645</name>
</gene>
<evidence type="ECO:0000259" key="1">
    <source>
        <dbReference type="PROSITE" id="PS51725"/>
    </source>
</evidence>
<dbReference type="Proteomes" id="UP000192721">
    <property type="component" value="Unassembled WGS sequence"/>
</dbReference>
<sequence length="99" mass="10444">MLHVVAVITAKPGQRAVILQELNAIVPLVREEEGCIEYGPALDHADSPQPFGADSLVVMEKWASKAALDRHLDAPALRGFIAATEGAVAGLSVHVLNPV</sequence>
<dbReference type="InterPro" id="IPR007138">
    <property type="entry name" value="ABM_dom"/>
</dbReference>
<organism evidence="2 3">
    <name type="scientific">Chromobacterium haemolyticum</name>
    <dbReference type="NCBI Taxonomy" id="394935"/>
    <lineage>
        <taxon>Bacteria</taxon>
        <taxon>Pseudomonadati</taxon>
        <taxon>Pseudomonadota</taxon>
        <taxon>Betaproteobacteria</taxon>
        <taxon>Neisseriales</taxon>
        <taxon>Chromobacteriaceae</taxon>
        <taxon>Chromobacterium</taxon>
    </lineage>
</organism>
<accession>A0A1W0CNV2</accession>
<reference evidence="2 3" key="1">
    <citation type="submission" date="2017-02" db="EMBL/GenBank/DDBJ databases">
        <title>Chromobacterium haemolyticum H5244.</title>
        <authorList>
            <person name="Gulvik C.A."/>
        </authorList>
    </citation>
    <scope>NUCLEOTIDE SEQUENCE [LARGE SCALE GENOMIC DNA]</scope>
    <source>
        <strain evidence="2 3">H5244</strain>
    </source>
</reference>
<protein>
    <submittedName>
        <fullName evidence="2">Antibiotic biosynthesis monooxygenase</fullName>
    </submittedName>
</protein>
<dbReference type="Gene3D" id="3.30.70.100">
    <property type="match status" value="1"/>
</dbReference>
<dbReference type="GO" id="GO:0004497">
    <property type="term" value="F:monooxygenase activity"/>
    <property type="evidence" value="ECO:0007669"/>
    <property type="project" value="UniProtKB-KW"/>
</dbReference>
<dbReference type="SUPFAM" id="SSF54909">
    <property type="entry name" value="Dimeric alpha+beta barrel"/>
    <property type="match status" value="1"/>
</dbReference>
<evidence type="ECO:0000313" key="3">
    <source>
        <dbReference type="Proteomes" id="UP000192721"/>
    </source>
</evidence>
<proteinExistence type="predicted"/>
<dbReference type="PANTHER" id="PTHR33336:SF3">
    <property type="entry name" value="ABM DOMAIN-CONTAINING PROTEIN"/>
    <property type="match status" value="1"/>
</dbReference>
<dbReference type="RefSeq" id="WP_043633807.1">
    <property type="nucleotide sequence ID" value="NZ_JBBIGS010000029.1"/>
</dbReference>
<dbReference type="EMBL" id="MUKV01000022">
    <property type="protein sequence ID" value="OQS36500.1"/>
    <property type="molecule type" value="Genomic_DNA"/>
</dbReference>
<keyword evidence="2" id="KW-0503">Monooxygenase</keyword>
<dbReference type="Pfam" id="PF03992">
    <property type="entry name" value="ABM"/>
    <property type="match status" value="1"/>
</dbReference>
<dbReference type="AlphaFoldDB" id="A0A1W0CNV2"/>
<keyword evidence="2" id="KW-0560">Oxidoreductase</keyword>
<comment type="caution">
    <text evidence="2">The sequence shown here is derived from an EMBL/GenBank/DDBJ whole genome shotgun (WGS) entry which is preliminary data.</text>
</comment>
<dbReference type="PROSITE" id="PS51725">
    <property type="entry name" value="ABM"/>
    <property type="match status" value="1"/>
</dbReference>
<dbReference type="GO" id="GO:0005829">
    <property type="term" value="C:cytosol"/>
    <property type="evidence" value="ECO:0007669"/>
    <property type="project" value="TreeGrafter"/>
</dbReference>
<feature type="domain" description="ABM" evidence="1">
    <location>
        <begin position="2"/>
        <end position="96"/>
    </location>
</feature>
<name>A0A1W0CNV2_9NEIS</name>